<dbReference type="PANTHER" id="PTHR46663:SF2">
    <property type="entry name" value="GGDEF DOMAIN-CONTAINING PROTEIN"/>
    <property type="match status" value="1"/>
</dbReference>
<evidence type="ECO:0000313" key="3">
    <source>
        <dbReference type="EMBL" id="TPH18108.1"/>
    </source>
</evidence>
<dbReference type="AlphaFoldDB" id="A0A502L2F6"/>
<evidence type="ECO:0000259" key="2">
    <source>
        <dbReference type="PROSITE" id="PS50887"/>
    </source>
</evidence>
<dbReference type="InterPro" id="IPR029787">
    <property type="entry name" value="Nucleotide_cyclase"/>
</dbReference>
<dbReference type="InterPro" id="IPR003018">
    <property type="entry name" value="GAF"/>
</dbReference>
<evidence type="ECO:0000259" key="1">
    <source>
        <dbReference type="PROSITE" id="PS50112"/>
    </source>
</evidence>
<dbReference type="OrthoDB" id="766410at2"/>
<dbReference type="InterPro" id="IPR043128">
    <property type="entry name" value="Rev_trsase/Diguanyl_cyclase"/>
</dbReference>
<comment type="caution">
    <text evidence="3">The sequence shown here is derived from an EMBL/GenBank/DDBJ whole genome shotgun (WGS) entry which is preliminary data.</text>
</comment>
<organism evidence="3 4">
    <name type="scientific">Litorilituus lipolyticus</name>
    <dbReference type="NCBI Taxonomy" id="2491017"/>
    <lineage>
        <taxon>Bacteria</taxon>
        <taxon>Pseudomonadati</taxon>
        <taxon>Pseudomonadota</taxon>
        <taxon>Gammaproteobacteria</taxon>
        <taxon>Alteromonadales</taxon>
        <taxon>Colwelliaceae</taxon>
        <taxon>Litorilituus</taxon>
    </lineage>
</organism>
<sequence>MIKTSQCIVSYPPEELDFEKWQRLVNLMAKLYNATSGVVVQFRQESFNVVSTSDNADNFLKVNSSWPWDMKSFCRKIIETNDKLYVNNAKDSDEWSCSPPVAEGPVRSYLGYPLYWPDGSLFGSFCVIDTKPTEYPYSLIEMLEQLKLIVESELKHVFDKQKIKSLLAENIDILKVVEQEQTQAQIVKSALSLQESINTATLASLIDSVIRINQQGTILSCNLATESIFGYSPKELIGKNVNILSSTFNVLHEITKPDASYSDENYAELIQQFEAQHKNGNSLPVQLSVSQIKIGSDIQFIALLSDISDKVQHEQMLKQLALYDSLTNCANRNLLNERFEYELAKAKRDNLTFSIAYLDLNEFKPINDKYGHQAGDIALITIVKRIKQVVRSHDLVARVGGDEFVVLFNNSIDAQHLKTKLLHKIRQPIPYEGHEFSISSSIGVASYPNDAKSLADLLRIADNKMYLDKKKK</sequence>
<proteinExistence type="predicted"/>
<dbReference type="Pfam" id="PF13426">
    <property type="entry name" value="PAS_9"/>
    <property type="match status" value="1"/>
</dbReference>
<dbReference type="InterPro" id="IPR000014">
    <property type="entry name" value="PAS"/>
</dbReference>
<dbReference type="Gene3D" id="3.30.450.20">
    <property type="entry name" value="PAS domain"/>
    <property type="match status" value="1"/>
</dbReference>
<dbReference type="EMBL" id="SAWY01000005">
    <property type="protein sequence ID" value="TPH18108.1"/>
    <property type="molecule type" value="Genomic_DNA"/>
</dbReference>
<dbReference type="CDD" id="cd01949">
    <property type="entry name" value="GGDEF"/>
    <property type="match status" value="1"/>
</dbReference>
<dbReference type="PROSITE" id="PS50112">
    <property type="entry name" value="PAS"/>
    <property type="match status" value="1"/>
</dbReference>
<keyword evidence="4" id="KW-1185">Reference proteome</keyword>
<dbReference type="InterPro" id="IPR000160">
    <property type="entry name" value="GGDEF_dom"/>
</dbReference>
<dbReference type="NCBIfam" id="TIGR00254">
    <property type="entry name" value="GGDEF"/>
    <property type="match status" value="1"/>
</dbReference>
<dbReference type="PROSITE" id="PS50887">
    <property type="entry name" value="GGDEF"/>
    <property type="match status" value="1"/>
</dbReference>
<dbReference type="RefSeq" id="WP_140601768.1">
    <property type="nucleotide sequence ID" value="NZ_SAWY01000005.1"/>
</dbReference>
<dbReference type="Pfam" id="PF00990">
    <property type="entry name" value="GGDEF"/>
    <property type="match status" value="1"/>
</dbReference>
<dbReference type="SUPFAM" id="SSF55781">
    <property type="entry name" value="GAF domain-like"/>
    <property type="match status" value="1"/>
</dbReference>
<evidence type="ECO:0000313" key="4">
    <source>
        <dbReference type="Proteomes" id="UP000315303"/>
    </source>
</evidence>
<reference evidence="3 4" key="1">
    <citation type="submission" date="2019-01" db="EMBL/GenBank/DDBJ databases">
        <title>Litorilituus lipolytica sp. nov., isolated from intertidal sand of the Yellow Sea in China.</title>
        <authorList>
            <person name="Liu A."/>
        </authorList>
    </citation>
    <scope>NUCLEOTIDE SEQUENCE [LARGE SCALE GENOMIC DNA]</scope>
    <source>
        <strain evidence="3 4">RZ04</strain>
    </source>
</reference>
<dbReference type="SUPFAM" id="SSF55073">
    <property type="entry name" value="Nucleotide cyclase"/>
    <property type="match status" value="1"/>
</dbReference>
<dbReference type="InterPro" id="IPR029016">
    <property type="entry name" value="GAF-like_dom_sf"/>
</dbReference>
<dbReference type="InterPro" id="IPR035965">
    <property type="entry name" value="PAS-like_dom_sf"/>
</dbReference>
<gene>
    <name evidence="3" type="ORF">EPA86_03055</name>
</gene>
<dbReference type="Gene3D" id="3.30.450.40">
    <property type="match status" value="1"/>
</dbReference>
<dbReference type="Proteomes" id="UP000315303">
    <property type="component" value="Unassembled WGS sequence"/>
</dbReference>
<dbReference type="Gene3D" id="3.30.70.270">
    <property type="match status" value="1"/>
</dbReference>
<dbReference type="SMART" id="SM00091">
    <property type="entry name" value="PAS"/>
    <property type="match status" value="1"/>
</dbReference>
<dbReference type="CDD" id="cd00130">
    <property type="entry name" value="PAS"/>
    <property type="match status" value="1"/>
</dbReference>
<dbReference type="SUPFAM" id="SSF55785">
    <property type="entry name" value="PYP-like sensor domain (PAS domain)"/>
    <property type="match status" value="1"/>
</dbReference>
<feature type="domain" description="GGDEF" evidence="2">
    <location>
        <begin position="351"/>
        <end position="472"/>
    </location>
</feature>
<dbReference type="NCBIfam" id="TIGR00229">
    <property type="entry name" value="sensory_box"/>
    <property type="match status" value="1"/>
</dbReference>
<accession>A0A502L2F6</accession>
<dbReference type="InterPro" id="IPR052163">
    <property type="entry name" value="DGC-Regulatory_Protein"/>
</dbReference>
<dbReference type="SMART" id="SM00267">
    <property type="entry name" value="GGDEF"/>
    <property type="match status" value="1"/>
</dbReference>
<dbReference type="PANTHER" id="PTHR46663">
    <property type="entry name" value="DIGUANYLATE CYCLASE DGCT-RELATED"/>
    <property type="match status" value="1"/>
</dbReference>
<name>A0A502L2F6_9GAMM</name>
<dbReference type="Pfam" id="PF01590">
    <property type="entry name" value="GAF"/>
    <property type="match status" value="1"/>
</dbReference>
<feature type="domain" description="PAS" evidence="1">
    <location>
        <begin position="194"/>
        <end position="258"/>
    </location>
</feature>
<protein>
    <submittedName>
        <fullName evidence="3">Diguanylate cyclase</fullName>
    </submittedName>
</protein>